<protein>
    <recommendedName>
        <fullName evidence="4">Secreted protein</fullName>
    </recommendedName>
</protein>
<evidence type="ECO:0000313" key="3">
    <source>
        <dbReference type="Proteomes" id="UP001516023"/>
    </source>
</evidence>
<sequence length="86" mass="8952">MDIPPPITTTHLLLRGLLPSFLGCGIGDSDEGCSNAAAVRASAFQMTFRKDLKALGVENATAKCSALALTDSVISFRPSSHGTMAE</sequence>
<organism evidence="2 3">
    <name type="scientific">Cyclotella cryptica</name>
    <dbReference type="NCBI Taxonomy" id="29204"/>
    <lineage>
        <taxon>Eukaryota</taxon>
        <taxon>Sar</taxon>
        <taxon>Stramenopiles</taxon>
        <taxon>Ochrophyta</taxon>
        <taxon>Bacillariophyta</taxon>
        <taxon>Coscinodiscophyceae</taxon>
        <taxon>Thalassiosirophycidae</taxon>
        <taxon>Stephanodiscales</taxon>
        <taxon>Stephanodiscaceae</taxon>
        <taxon>Cyclotella</taxon>
    </lineage>
</organism>
<dbReference type="Proteomes" id="UP001516023">
    <property type="component" value="Unassembled WGS sequence"/>
</dbReference>
<feature type="signal peptide" evidence="1">
    <location>
        <begin position="1"/>
        <end position="27"/>
    </location>
</feature>
<keyword evidence="1" id="KW-0732">Signal</keyword>
<gene>
    <name evidence="2" type="ORF">HJC23_013702</name>
</gene>
<evidence type="ECO:0008006" key="4">
    <source>
        <dbReference type="Google" id="ProtNLM"/>
    </source>
</evidence>
<accession>A0ABD3QUU7</accession>
<keyword evidence="3" id="KW-1185">Reference proteome</keyword>
<evidence type="ECO:0000256" key="1">
    <source>
        <dbReference type="SAM" id="SignalP"/>
    </source>
</evidence>
<proteinExistence type="predicted"/>
<evidence type="ECO:0000313" key="2">
    <source>
        <dbReference type="EMBL" id="KAL3804183.1"/>
    </source>
</evidence>
<dbReference type="EMBL" id="JABMIG020000009">
    <property type="protein sequence ID" value="KAL3804183.1"/>
    <property type="molecule type" value="Genomic_DNA"/>
</dbReference>
<reference evidence="2 3" key="1">
    <citation type="journal article" date="2020" name="G3 (Bethesda)">
        <title>Improved Reference Genome for Cyclotella cryptica CCMP332, a Model for Cell Wall Morphogenesis, Salinity Adaptation, and Lipid Production in Diatoms (Bacillariophyta).</title>
        <authorList>
            <person name="Roberts W.R."/>
            <person name="Downey K.M."/>
            <person name="Ruck E.C."/>
            <person name="Traller J.C."/>
            <person name="Alverson A.J."/>
        </authorList>
    </citation>
    <scope>NUCLEOTIDE SEQUENCE [LARGE SCALE GENOMIC DNA]</scope>
    <source>
        <strain evidence="2 3">CCMP332</strain>
    </source>
</reference>
<dbReference type="AlphaFoldDB" id="A0ABD3QUU7"/>
<feature type="chain" id="PRO_5044873263" description="Secreted protein" evidence="1">
    <location>
        <begin position="28"/>
        <end position="86"/>
    </location>
</feature>
<comment type="caution">
    <text evidence="2">The sequence shown here is derived from an EMBL/GenBank/DDBJ whole genome shotgun (WGS) entry which is preliminary data.</text>
</comment>
<name>A0ABD3QUU7_9STRA</name>